<dbReference type="Gene3D" id="3.40.50.720">
    <property type="entry name" value="NAD(P)-binding Rossmann-like Domain"/>
    <property type="match status" value="1"/>
</dbReference>
<proteinExistence type="inferred from homology"/>
<sequence>MSTTPSLDGAVVLVTGANGGLGEEFVAQALARGAAKVYATARSPRTWSDPRVVPLALDVTDAASVAAAAAAASDTTVLVNNAGINVRDDNSLTSSSLDAVRVVFETNFFGAVRVVQEFVPILGRNGGGALIDVHSVLSWIGIAGIYSASKAAFWSATNSFRLDLAPQGTHVLGLHLGYTDTPMTAALDVEKGDPADVVRDAYDGLERGEHEVLADQISRDVKAGLSAPVEALYPQLAARV</sequence>
<evidence type="ECO:0000313" key="4">
    <source>
        <dbReference type="EMBL" id="RKR76023.1"/>
    </source>
</evidence>
<dbReference type="Proteomes" id="UP000280008">
    <property type="component" value="Unassembled WGS sequence"/>
</dbReference>
<dbReference type="GO" id="GO:0016491">
    <property type="term" value="F:oxidoreductase activity"/>
    <property type="evidence" value="ECO:0007669"/>
    <property type="project" value="UniProtKB-KW"/>
</dbReference>
<dbReference type="PANTHER" id="PTHR44169:SF6">
    <property type="entry name" value="NADPH-DEPENDENT 1-ACYLDIHYDROXYACETONE PHOSPHATE REDUCTASE"/>
    <property type="match status" value="1"/>
</dbReference>
<dbReference type="PRINTS" id="PR00080">
    <property type="entry name" value="SDRFAMILY"/>
</dbReference>
<keyword evidence="5" id="KW-1185">Reference proteome</keyword>
<protein>
    <submittedName>
        <fullName evidence="4">Short-subunit dehydrogenase</fullName>
    </submittedName>
</protein>
<name>A0A495IJ72_9MICO</name>
<evidence type="ECO:0000256" key="3">
    <source>
        <dbReference type="RuleBase" id="RU000363"/>
    </source>
</evidence>
<dbReference type="NCBIfam" id="NF006119">
    <property type="entry name" value="PRK08264.1-5"/>
    <property type="match status" value="1"/>
</dbReference>
<dbReference type="InterPro" id="IPR036291">
    <property type="entry name" value="NAD(P)-bd_dom_sf"/>
</dbReference>
<gene>
    <name evidence="4" type="ORF">C8E83_3187</name>
</gene>
<keyword evidence="2" id="KW-0560">Oxidoreductase</keyword>
<dbReference type="Pfam" id="PF00106">
    <property type="entry name" value="adh_short"/>
    <property type="match status" value="1"/>
</dbReference>
<dbReference type="PRINTS" id="PR00081">
    <property type="entry name" value="GDHRDH"/>
</dbReference>
<dbReference type="EMBL" id="RBKS01000001">
    <property type="protein sequence ID" value="RKR76023.1"/>
    <property type="molecule type" value="Genomic_DNA"/>
</dbReference>
<evidence type="ECO:0000256" key="1">
    <source>
        <dbReference type="ARBA" id="ARBA00006484"/>
    </source>
</evidence>
<dbReference type="SUPFAM" id="SSF51735">
    <property type="entry name" value="NAD(P)-binding Rossmann-fold domains"/>
    <property type="match status" value="1"/>
</dbReference>
<evidence type="ECO:0000256" key="2">
    <source>
        <dbReference type="ARBA" id="ARBA00023002"/>
    </source>
</evidence>
<comment type="caution">
    <text evidence="4">The sequence shown here is derived from an EMBL/GenBank/DDBJ whole genome shotgun (WGS) entry which is preliminary data.</text>
</comment>
<dbReference type="AlphaFoldDB" id="A0A495IJ72"/>
<comment type="similarity">
    <text evidence="1 3">Belongs to the short-chain dehydrogenases/reductases (SDR) family.</text>
</comment>
<dbReference type="PANTHER" id="PTHR44169">
    <property type="entry name" value="NADPH-DEPENDENT 1-ACYLDIHYDROXYACETONE PHOSPHATE REDUCTASE"/>
    <property type="match status" value="1"/>
</dbReference>
<organism evidence="4 5">
    <name type="scientific">Frondihabitans australicus</name>
    <dbReference type="NCBI Taxonomy" id="386892"/>
    <lineage>
        <taxon>Bacteria</taxon>
        <taxon>Bacillati</taxon>
        <taxon>Actinomycetota</taxon>
        <taxon>Actinomycetes</taxon>
        <taxon>Micrococcales</taxon>
        <taxon>Microbacteriaceae</taxon>
        <taxon>Frondihabitans</taxon>
    </lineage>
</organism>
<dbReference type="InterPro" id="IPR002347">
    <property type="entry name" value="SDR_fam"/>
</dbReference>
<dbReference type="RefSeq" id="WP_121370906.1">
    <property type="nucleotide sequence ID" value="NZ_RBKS01000001.1"/>
</dbReference>
<dbReference type="OrthoDB" id="3212478at2"/>
<reference evidence="4 5" key="1">
    <citation type="submission" date="2018-10" db="EMBL/GenBank/DDBJ databases">
        <title>Sequencing the genomes of 1000 actinobacteria strains.</title>
        <authorList>
            <person name="Klenk H.-P."/>
        </authorList>
    </citation>
    <scope>NUCLEOTIDE SEQUENCE [LARGE SCALE GENOMIC DNA]</scope>
    <source>
        <strain evidence="4 5">DSM 17894</strain>
    </source>
</reference>
<evidence type="ECO:0000313" key="5">
    <source>
        <dbReference type="Proteomes" id="UP000280008"/>
    </source>
</evidence>
<accession>A0A495IJ72</accession>